<feature type="compositionally biased region" description="Polar residues" evidence="1">
    <location>
        <begin position="255"/>
        <end position="265"/>
    </location>
</feature>
<organism evidence="4">
    <name type="scientific">Fagus sylvatica</name>
    <name type="common">Beechnut</name>
    <dbReference type="NCBI Taxonomy" id="28930"/>
    <lineage>
        <taxon>Eukaryota</taxon>
        <taxon>Viridiplantae</taxon>
        <taxon>Streptophyta</taxon>
        <taxon>Embryophyta</taxon>
        <taxon>Tracheophyta</taxon>
        <taxon>Spermatophyta</taxon>
        <taxon>Magnoliopsida</taxon>
        <taxon>eudicotyledons</taxon>
        <taxon>Gunneridae</taxon>
        <taxon>Pentapetalae</taxon>
        <taxon>rosids</taxon>
        <taxon>fabids</taxon>
        <taxon>Fagales</taxon>
        <taxon>Fagaceae</taxon>
        <taxon>Fagus</taxon>
    </lineage>
</organism>
<dbReference type="PANTHER" id="PTHR31973">
    <property type="entry name" value="POLYPROTEIN, PUTATIVE-RELATED"/>
    <property type="match status" value="1"/>
</dbReference>
<dbReference type="InterPro" id="IPR018289">
    <property type="entry name" value="MULE_transposase_dom"/>
</dbReference>
<feature type="compositionally biased region" description="Polar residues" evidence="1">
    <location>
        <begin position="216"/>
        <end position="227"/>
    </location>
</feature>
<reference evidence="4" key="1">
    <citation type="submission" date="2018-02" db="EMBL/GenBank/DDBJ databases">
        <authorList>
            <person name="Cohen D.B."/>
            <person name="Kent A.D."/>
        </authorList>
    </citation>
    <scope>NUCLEOTIDE SEQUENCE</scope>
</reference>
<feature type="compositionally biased region" description="Low complexity" evidence="1">
    <location>
        <begin position="198"/>
        <end position="207"/>
    </location>
</feature>
<feature type="domain" description="MULE transposase" evidence="2">
    <location>
        <begin position="417"/>
        <end position="512"/>
    </location>
</feature>
<sequence length="796" mass="86097">MTNLYFEIEIHSGGQFERNPELVYLGGKVSTYPKVDPDRLSYFEIQDMVANCGLPSTSLVYYLIPRGSLEQGLRLITGDDEVLYMCQLHDAWPIDRITLYVEGGVEPLQVVGQTDFGGVVDEGDEVESDEVEGDWMSIDDELEGDELEGDELNEGADFADDIFGGNEDEDDNEVVGNGGDTASDAQSSMQTEVGDNGGNNASEGNNGVQAEVGDNRGNNASDAQPSMQAKVGSSGGNNASDAQPSMQPEIGSSGGNNASDAQSSMIRVRQYAPSTTRPNQPEVQEPDWTEPGIKDYEMHTDTISDDEDPRDGAPEFNKQTGMRKPDLVIWQDISIELSRNQVYRAKRKAREMLEGDEKLQYAALWDYAAMIRKTNVGSKVYIKCDCSEDGGQPRFLRMYVRYHAQKVGFLAGCRPIIGLDGCHLKGRFGGQLLTATARDGNDNIFPVAVAVVEQECKESWIWFLKHFSEDIGDPQHLNLVFISDRQKRLVPVFKKLFPKVEHRFCLKHIYNNFKLLFKGLELKDVLWSCAAASTEREFERRMEHLKVNNISESFNAIILPAKDKPILSMLEWIRVRLMTRLHTKRIGMEKYGGSVCPNVQEKLEKLKMESRSFSAMPSGRFKYEVDNSYERHVVDLTKKECSCRIWDLTARLSATYANTGLSVGLRPSPVSVRDSIARGAGSGVGRGRGATSVGSGAGRGKGAGMGSTSGAGRGSSSFEANGVGMGATYGVGSGVSSGRGAGKGSTNGADRGSSSGQASGAGRGSISGAGRGSSSGQASGVGRGSISGEASGASRS</sequence>
<dbReference type="EMBL" id="OIVN01002757">
    <property type="protein sequence ID" value="SPD06189.1"/>
    <property type="molecule type" value="Genomic_DNA"/>
</dbReference>
<feature type="region of interest" description="Disordered" evidence="1">
    <location>
        <begin position="676"/>
        <end position="717"/>
    </location>
</feature>
<feature type="compositionally biased region" description="Gly residues" evidence="1">
    <location>
        <begin position="759"/>
        <end position="785"/>
    </location>
</feature>
<feature type="compositionally biased region" description="Gly residues" evidence="1">
    <location>
        <begin position="695"/>
        <end position="713"/>
    </location>
</feature>
<feature type="compositionally biased region" description="Polar residues" evidence="1">
    <location>
        <begin position="236"/>
        <end position="246"/>
    </location>
</feature>
<dbReference type="InterPro" id="IPR058594">
    <property type="entry name" value="PB1-like_dom_pln"/>
</dbReference>
<dbReference type="Pfam" id="PF10551">
    <property type="entry name" value="MULE"/>
    <property type="match status" value="1"/>
</dbReference>
<gene>
    <name evidence="4" type="ORF">FSB_LOCUS34071</name>
</gene>
<evidence type="ECO:0000259" key="3">
    <source>
        <dbReference type="Pfam" id="PF26130"/>
    </source>
</evidence>
<protein>
    <submittedName>
        <fullName evidence="4">Uncharacterized protein</fullName>
    </submittedName>
</protein>
<feature type="compositionally biased region" description="Polar residues" evidence="1">
    <location>
        <begin position="272"/>
        <end position="282"/>
    </location>
</feature>
<accession>A0A2N9H3H8</accession>
<dbReference type="AlphaFoldDB" id="A0A2N9H3H8"/>
<evidence type="ECO:0000313" key="4">
    <source>
        <dbReference type="EMBL" id="SPD06189.1"/>
    </source>
</evidence>
<feature type="compositionally biased region" description="Polar residues" evidence="1">
    <location>
        <begin position="183"/>
        <end position="193"/>
    </location>
</feature>
<feature type="compositionally biased region" description="Acidic residues" evidence="1">
    <location>
        <begin position="156"/>
        <end position="173"/>
    </location>
</feature>
<dbReference type="PANTHER" id="PTHR31973:SF187">
    <property type="entry name" value="MUTATOR TRANSPOSASE MUDRA PROTEIN"/>
    <property type="match status" value="1"/>
</dbReference>
<evidence type="ECO:0000256" key="1">
    <source>
        <dbReference type="SAM" id="MobiDB-lite"/>
    </source>
</evidence>
<name>A0A2N9H3H8_FAGSY</name>
<feature type="domain" description="PB1-like" evidence="3">
    <location>
        <begin position="6"/>
        <end position="102"/>
    </location>
</feature>
<feature type="region of interest" description="Disordered" evidence="1">
    <location>
        <begin position="737"/>
        <end position="796"/>
    </location>
</feature>
<feature type="region of interest" description="Disordered" evidence="1">
    <location>
        <begin position="156"/>
        <end position="320"/>
    </location>
</feature>
<proteinExistence type="predicted"/>
<dbReference type="Pfam" id="PF26130">
    <property type="entry name" value="PB1-like"/>
    <property type="match status" value="1"/>
</dbReference>
<evidence type="ECO:0000259" key="2">
    <source>
        <dbReference type="Pfam" id="PF10551"/>
    </source>
</evidence>
<feature type="compositionally biased region" description="Low complexity" evidence="1">
    <location>
        <begin position="748"/>
        <end position="758"/>
    </location>
</feature>
<feature type="compositionally biased region" description="Basic and acidic residues" evidence="1">
    <location>
        <begin position="292"/>
        <end position="302"/>
    </location>
</feature>